<dbReference type="InterPro" id="IPR002731">
    <property type="entry name" value="ATPase_BadF"/>
</dbReference>
<keyword evidence="1" id="KW-0808">Transferase</keyword>
<dbReference type="PANTHER" id="PTHR43190:SF3">
    <property type="entry name" value="N-ACETYL-D-GLUCOSAMINE KINASE"/>
    <property type="match status" value="1"/>
</dbReference>
<gene>
    <name evidence="1" type="primary">gspK_2</name>
    <name evidence="1" type="ORF">Psal009_02686</name>
</gene>
<dbReference type="InterPro" id="IPR052519">
    <property type="entry name" value="Euk-type_GlcNAc_Kinase"/>
</dbReference>
<dbReference type="Proteomes" id="UP000422232">
    <property type="component" value="Chromosome"/>
</dbReference>
<sequence length="307" mass="32764">MSKRCYISVDGGGTSTRARVYNDEGGVLGESVQGASNISICVDQAMQALILAINQAKSQAGFAKSDQLPIGIGIAGLEIPKARHSFLEQVSRLGSDVVVQSDAHTACLGGHDGDDGAILILGTGCIGWLIDKEEVQHVGGYGFPLDDRAGGAGIGLAALQVTLRFLDGRQSCSYLLERLAEKFDQNIARLAEFGVSASKTEFARFAPDVFDAFDHGDVYAKQIIEAAVSDIEMMIGRLYQGNNEALPLCLLGGLAHKFKPLLSYAIQERLVEPCGDALWGGYKMIKNYVELGDSTVIGLLGIEHDKI</sequence>
<dbReference type="EMBL" id="CP038908">
    <property type="protein sequence ID" value="QGO06759.1"/>
    <property type="molecule type" value="Genomic_DNA"/>
</dbReference>
<dbReference type="EC" id="2.7.1.8" evidence="1"/>
<accession>A0A9Q6PV95</accession>
<dbReference type="GO" id="GO:0047931">
    <property type="term" value="F:glucosamine kinase activity"/>
    <property type="evidence" value="ECO:0007669"/>
    <property type="project" value="UniProtKB-EC"/>
</dbReference>
<keyword evidence="2" id="KW-1185">Reference proteome</keyword>
<keyword evidence="1" id="KW-0418">Kinase</keyword>
<dbReference type="GeneID" id="66740175"/>
<organism evidence="1 2">
    <name type="scientific">Piscirickettsia salmonis</name>
    <dbReference type="NCBI Taxonomy" id="1238"/>
    <lineage>
        <taxon>Bacteria</taxon>
        <taxon>Pseudomonadati</taxon>
        <taxon>Pseudomonadota</taxon>
        <taxon>Gammaproteobacteria</taxon>
        <taxon>Thiotrichales</taxon>
        <taxon>Piscirickettsiaceae</taxon>
        <taxon>Piscirickettsia</taxon>
    </lineage>
</organism>
<dbReference type="PANTHER" id="PTHR43190">
    <property type="entry name" value="N-ACETYL-D-GLUCOSAMINE KINASE"/>
    <property type="match status" value="1"/>
</dbReference>
<name>A0A9Q6PV95_PISSA</name>
<dbReference type="AlphaFoldDB" id="A0A9Q6PV95"/>
<reference evidence="1 2" key="1">
    <citation type="submission" date="2019-04" db="EMBL/GenBank/DDBJ databases">
        <title>Complete genome sequencing of Piscirickettsia salmonis strain Psal-009.</title>
        <authorList>
            <person name="Schober I."/>
            <person name="Bunk B."/>
            <person name="Sproer C."/>
            <person name="Carril G.P."/>
            <person name="Riedel T."/>
            <person name="Flores-Herrera P.A."/>
            <person name="Nourdin-Galindo G."/>
            <person name="Marshall S.H."/>
            <person name="Overmann J."/>
        </authorList>
    </citation>
    <scope>NUCLEOTIDE SEQUENCE [LARGE SCALE GENOMIC DNA]</scope>
    <source>
        <strain evidence="1 2">Psal-009</strain>
    </source>
</reference>
<dbReference type="InterPro" id="IPR043129">
    <property type="entry name" value="ATPase_NBD"/>
</dbReference>
<dbReference type="RefSeq" id="WP_016211371.1">
    <property type="nucleotide sequence ID" value="NZ_CP012413.1"/>
</dbReference>
<evidence type="ECO:0000313" key="2">
    <source>
        <dbReference type="Proteomes" id="UP000422232"/>
    </source>
</evidence>
<proteinExistence type="predicted"/>
<evidence type="ECO:0000313" key="1">
    <source>
        <dbReference type="EMBL" id="QGO06759.1"/>
    </source>
</evidence>
<dbReference type="Gene3D" id="3.30.420.40">
    <property type="match status" value="2"/>
</dbReference>
<dbReference type="CDD" id="cd24082">
    <property type="entry name" value="ASKHA_NBD_GspK-like"/>
    <property type="match status" value="1"/>
</dbReference>
<dbReference type="SUPFAM" id="SSF53067">
    <property type="entry name" value="Actin-like ATPase domain"/>
    <property type="match status" value="2"/>
</dbReference>
<dbReference type="Pfam" id="PF01869">
    <property type="entry name" value="BcrAD_BadFG"/>
    <property type="match status" value="1"/>
</dbReference>
<protein>
    <submittedName>
        <fullName evidence="1">Glucosamine kinase GspK</fullName>
        <ecNumber evidence="1">2.7.1.8</ecNumber>
    </submittedName>
</protein>